<evidence type="ECO:0000313" key="2">
    <source>
        <dbReference type="EMBL" id="KAL1405017.1"/>
    </source>
</evidence>
<gene>
    <name evidence="2" type="ORF">Q8F55_008640</name>
</gene>
<evidence type="ECO:0000313" key="3">
    <source>
        <dbReference type="Proteomes" id="UP001565368"/>
    </source>
</evidence>
<protein>
    <recommendedName>
        <fullName evidence="4">F-box domain-containing protein</fullName>
    </recommendedName>
</protein>
<reference evidence="2 3" key="1">
    <citation type="submission" date="2023-08" db="EMBL/GenBank/DDBJ databases">
        <title>Annotated Genome Sequence of Vanrija albida AlHP1.</title>
        <authorList>
            <person name="Herzog R."/>
        </authorList>
    </citation>
    <scope>NUCLEOTIDE SEQUENCE [LARGE SCALE GENOMIC DNA]</scope>
    <source>
        <strain evidence="2 3">AlHP1</strain>
    </source>
</reference>
<dbReference type="EMBL" id="JBBXJM010000007">
    <property type="protein sequence ID" value="KAL1405017.1"/>
    <property type="molecule type" value="Genomic_DNA"/>
</dbReference>
<dbReference type="GeneID" id="95989683"/>
<sequence>MPDAPPDPDDAPALPTLLDAGAYPHLVDQILTHTDWDTLLAFRRSSRALRGQVDALLSHLVLSVDEGEGDGAALVLASRSGWRAERVLLPFQRGGFVAPANVEEGDEGLEPQGRRRSSGTRHIPLPRLAPPTTTPPGLVSLGASADFFEPRRPIPSPAQAGEVARLRLLLSPAAVVDLHGPVNDPLLGAFNPLASTPIAAGTVRLFPSASGQHGSVSLCHAHTVILFGGAVLARNIFLSGAQRARAAGTYLPPTVLDLAAPTRRLVLNFPFYRGYDHIHRGVKLQLGGVERVVVVFSEAPTLDEENDTAPHVPPMRWVVLVLLIVQVLEGASATVVNMAPLAHAWPDSDRFAPAPGEIEAALRAAVASYLRPQAARGLDVDAALGRLEILSLEEYAGRTDKRELALEMEGGGEVGSVWWR</sequence>
<organism evidence="2 3">
    <name type="scientific">Vanrija albida</name>
    <dbReference type="NCBI Taxonomy" id="181172"/>
    <lineage>
        <taxon>Eukaryota</taxon>
        <taxon>Fungi</taxon>
        <taxon>Dikarya</taxon>
        <taxon>Basidiomycota</taxon>
        <taxon>Agaricomycotina</taxon>
        <taxon>Tremellomycetes</taxon>
        <taxon>Trichosporonales</taxon>
        <taxon>Trichosporonaceae</taxon>
        <taxon>Vanrija</taxon>
    </lineage>
</organism>
<dbReference type="Proteomes" id="UP001565368">
    <property type="component" value="Unassembled WGS sequence"/>
</dbReference>
<feature type="region of interest" description="Disordered" evidence="1">
    <location>
        <begin position="102"/>
        <end position="136"/>
    </location>
</feature>
<dbReference type="RefSeq" id="XP_069204961.1">
    <property type="nucleotide sequence ID" value="XM_069357024.1"/>
</dbReference>
<proteinExistence type="predicted"/>
<name>A0ABR3PRP1_9TREE</name>
<accession>A0ABR3PRP1</accession>
<evidence type="ECO:0008006" key="4">
    <source>
        <dbReference type="Google" id="ProtNLM"/>
    </source>
</evidence>
<evidence type="ECO:0000256" key="1">
    <source>
        <dbReference type="SAM" id="MobiDB-lite"/>
    </source>
</evidence>
<keyword evidence="3" id="KW-1185">Reference proteome</keyword>
<comment type="caution">
    <text evidence="2">The sequence shown here is derived from an EMBL/GenBank/DDBJ whole genome shotgun (WGS) entry which is preliminary data.</text>
</comment>